<protein>
    <submittedName>
        <fullName evidence="1">Uncharacterized protein</fullName>
    </submittedName>
</protein>
<keyword evidence="2" id="KW-1185">Reference proteome</keyword>
<gene>
    <name evidence="1" type="ORF">CSSPJE1EN1_LOCUS14155</name>
</gene>
<proteinExistence type="predicted"/>
<sequence>MTPRRGMGDLFAKGLTKDWNIAFKRVYRSSSCLLFLISKLTDFSFGSQELIALVSQQEEMRQREICEPFIAANLLFNQSIFGSILLQQTLKQQLQQ</sequence>
<accession>A0ABP0WTH6</accession>
<name>A0ABP0WTH6_9BRYO</name>
<dbReference type="Proteomes" id="UP001497444">
    <property type="component" value="Chromosome 2"/>
</dbReference>
<organism evidence="1 2">
    <name type="scientific">Sphagnum jensenii</name>
    <dbReference type="NCBI Taxonomy" id="128206"/>
    <lineage>
        <taxon>Eukaryota</taxon>
        <taxon>Viridiplantae</taxon>
        <taxon>Streptophyta</taxon>
        <taxon>Embryophyta</taxon>
        <taxon>Bryophyta</taxon>
        <taxon>Sphagnophytina</taxon>
        <taxon>Sphagnopsida</taxon>
        <taxon>Sphagnales</taxon>
        <taxon>Sphagnaceae</taxon>
        <taxon>Sphagnum</taxon>
    </lineage>
</organism>
<evidence type="ECO:0000313" key="2">
    <source>
        <dbReference type="Proteomes" id="UP001497444"/>
    </source>
</evidence>
<evidence type="ECO:0000313" key="1">
    <source>
        <dbReference type="EMBL" id="CAK9268677.1"/>
    </source>
</evidence>
<reference evidence="1 2" key="1">
    <citation type="submission" date="2024-02" db="EMBL/GenBank/DDBJ databases">
        <authorList>
            <consortium name="ELIXIR-Norway"/>
            <consortium name="Elixir Norway"/>
        </authorList>
    </citation>
    <scope>NUCLEOTIDE SEQUENCE [LARGE SCALE GENOMIC DNA]</scope>
</reference>
<dbReference type="EMBL" id="OZ020097">
    <property type="protein sequence ID" value="CAK9268677.1"/>
    <property type="molecule type" value="Genomic_DNA"/>
</dbReference>